<evidence type="ECO:0000256" key="4">
    <source>
        <dbReference type="ARBA" id="ARBA00022741"/>
    </source>
</evidence>
<protein>
    <submittedName>
        <fullName evidence="7">67 kDa protein</fullName>
    </submittedName>
</protein>
<evidence type="ECO:0000256" key="2">
    <source>
        <dbReference type="ARBA" id="ARBA00022679"/>
    </source>
</evidence>
<dbReference type="PROSITE" id="PS50507">
    <property type="entry name" value="RDRP_SSRNA_POS"/>
    <property type="match status" value="1"/>
</dbReference>
<organism evidence="7">
    <name type="scientific">Penicillium janczewskii Beauveria bassiana-like virus 1</name>
    <dbReference type="NCBI Taxonomy" id="1755782"/>
    <lineage>
        <taxon>Viruses</taxon>
        <taxon>Riboviria</taxon>
        <taxon>Orthornavirae</taxon>
        <taxon>Pisuviricota</taxon>
        <taxon>Duplopiviricetes</taxon>
        <taxon>Durnavirales</taxon>
        <taxon>Amalgaviridae</taxon>
        <taxon>Unirnavirus</taxon>
        <taxon>Unirnavirus pripenicillii</taxon>
    </lineage>
</organism>
<dbReference type="GO" id="GO:0003723">
    <property type="term" value="F:RNA binding"/>
    <property type="evidence" value="ECO:0007669"/>
    <property type="project" value="InterPro"/>
</dbReference>
<dbReference type="InterPro" id="IPR043502">
    <property type="entry name" value="DNA/RNA_pol_sf"/>
</dbReference>
<dbReference type="SUPFAM" id="SSF56672">
    <property type="entry name" value="DNA/RNA polymerases"/>
    <property type="match status" value="1"/>
</dbReference>
<keyword evidence="5" id="KW-0693">Viral RNA replication</keyword>
<reference evidence="7" key="1">
    <citation type="journal article" date="2015" name="Virus Res.">
        <title>Multiple approaches for the detection and characterization of viral and plasmid symbionts from a collection of marine fungi.</title>
        <authorList>
            <person name="Nerva L."/>
            <person name="Ciuffo M."/>
            <person name="Vallino M."/>
            <person name="Margaria P."/>
            <person name="Varese G.C."/>
            <person name="Gnavi G."/>
            <person name="Turina M."/>
        </authorList>
    </citation>
    <scope>NUCLEOTIDE SEQUENCE</scope>
</reference>
<dbReference type="GO" id="GO:0003968">
    <property type="term" value="F:RNA-directed RNA polymerase activity"/>
    <property type="evidence" value="ECO:0007669"/>
    <property type="project" value="InterPro"/>
</dbReference>
<evidence type="ECO:0000256" key="1">
    <source>
        <dbReference type="ARBA" id="ARBA00022484"/>
    </source>
</evidence>
<dbReference type="Pfam" id="PF00680">
    <property type="entry name" value="RdRP_1"/>
    <property type="match status" value="1"/>
</dbReference>
<dbReference type="InterPro" id="IPR043128">
    <property type="entry name" value="Rev_trsase/Diguanyl_cyclase"/>
</dbReference>
<dbReference type="InterPro" id="IPR001205">
    <property type="entry name" value="RNA-dir_pol_C"/>
</dbReference>
<dbReference type="GO" id="GO:0006351">
    <property type="term" value="P:DNA-templated transcription"/>
    <property type="evidence" value="ECO:0007669"/>
    <property type="project" value="InterPro"/>
</dbReference>
<feature type="domain" description="RdRp catalytic" evidence="6">
    <location>
        <begin position="279"/>
        <end position="396"/>
    </location>
</feature>
<accession>A0A0S2KQA6</accession>
<evidence type="ECO:0000313" key="7">
    <source>
        <dbReference type="EMBL" id="ALO50135.1"/>
    </source>
</evidence>
<dbReference type="InterPro" id="IPR007094">
    <property type="entry name" value="RNA-dir_pol_PSvirus"/>
</dbReference>
<keyword evidence="3" id="KW-0548">Nucleotidyltransferase</keyword>
<dbReference type="GO" id="GO:0039694">
    <property type="term" value="P:viral RNA genome replication"/>
    <property type="evidence" value="ECO:0007669"/>
    <property type="project" value="InterPro"/>
</dbReference>
<keyword evidence="1" id="KW-0696">RNA-directed RNA polymerase</keyword>
<sequence length="588" mass="67440">MMVDWIAENPTTVSEASGKGVKEWRYFLRRSDFSRRIPGVRCLGYSPAVRYKYVQPETEDSSLFSDFLDDPTVSFGDIDGPSRDVVMSEFVPPTEDDLYQHVGGFGAPGPDGSHMSGLDLAQLFEELSRLEHWGPQIEGLLDVQLLPKIKVPSSTSPGIRWKKLGYKTKRQALVPATVEATMMVNRMVEEEREYDVPPCGVAGRGKRVDSNRDLSVSDRKDGRLIVMPDLCRHLIGSLGSAPYMARLRSLDHSGGGVMLGMGPFQDQYQQIAEWAKGATSYAFIDFKKFDQRIPRRLLRAVMNHISTRFRTGPGTKAYWSSEMRQLIETEIAMPDGTVYKKQRGVASGDPWTSLADSYANWIILKRVFNRLGLEVKIWTFGDDSVVAVYGPPFQGDLMAAIGRSAWEEFGMVVSKEKSYVTDVMVDIDDDPEPKKSGSFLSMYFLWTEMGVRPTRPLQDLYELMLKPERCRGDVEWEVVRTSMAYLTFYYNSNARYVLREYWDWLHRRFRIPELTGTVRDLELLREMDIPWSSFKLEWLNRLPLDPEVELMYKYGHTKFFPPTLWAHWYSSWDDDPSGNDLIRDIAPD</sequence>
<name>A0A0S2KQA6_9VIRU</name>
<evidence type="ECO:0000256" key="3">
    <source>
        <dbReference type="ARBA" id="ARBA00022695"/>
    </source>
</evidence>
<keyword evidence="2" id="KW-0808">Transferase</keyword>
<evidence type="ECO:0000256" key="5">
    <source>
        <dbReference type="ARBA" id="ARBA00022953"/>
    </source>
</evidence>
<dbReference type="EMBL" id="KT601106">
    <property type="protein sequence ID" value="ALO50135.1"/>
    <property type="molecule type" value="Genomic_RNA"/>
</dbReference>
<proteinExistence type="predicted"/>
<evidence type="ECO:0000259" key="6">
    <source>
        <dbReference type="PROSITE" id="PS50507"/>
    </source>
</evidence>
<keyword evidence="4" id="KW-0547">Nucleotide-binding</keyword>
<dbReference type="Gene3D" id="3.30.70.270">
    <property type="match status" value="1"/>
</dbReference>